<name>A0AAD2I0L1_9AGAR</name>
<protein>
    <submittedName>
        <fullName evidence="3">Uncharacterized protein</fullName>
    </submittedName>
</protein>
<feature type="compositionally biased region" description="Polar residues" evidence="1">
    <location>
        <begin position="75"/>
        <end position="89"/>
    </location>
</feature>
<dbReference type="EMBL" id="CAVNYO010000476">
    <property type="protein sequence ID" value="CAK5283835.1"/>
    <property type="molecule type" value="Genomic_DNA"/>
</dbReference>
<dbReference type="AlphaFoldDB" id="A0AAD2I0L1"/>
<evidence type="ECO:0000313" key="4">
    <source>
        <dbReference type="Proteomes" id="UP001295794"/>
    </source>
</evidence>
<accession>A0AAD2I0L1</accession>
<evidence type="ECO:0000256" key="1">
    <source>
        <dbReference type="SAM" id="MobiDB-lite"/>
    </source>
</evidence>
<sequence length="150" mass="16227">MNHTPSSTHRSNSSLVCDLRTKKRRGKCFSKKLDVVEASEAALGESASPMPSRAAMRLLIHCRCRPTPRCPPTPVQRSSLSVRTRQTNGGPRVQSGPKCLPLHCLIASFNTPWSGFCAAMNVCRSCSSACLGTLPIHIAHWDRSAGAAGW</sequence>
<dbReference type="Proteomes" id="UP001295794">
    <property type="component" value="Unassembled WGS sequence"/>
</dbReference>
<gene>
    <name evidence="2" type="ORF">MYCIT1_LOCUS36693</name>
    <name evidence="3" type="ORF">MYCIT1_LOCUS36721</name>
</gene>
<feature type="region of interest" description="Disordered" evidence="1">
    <location>
        <begin position="73"/>
        <end position="93"/>
    </location>
</feature>
<dbReference type="EMBL" id="CAVNYO010000477">
    <property type="protein sequence ID" value="CAK5283847.1"/>
    <property type="molecule type" value="Genomic_DNA"/>
</dbReference>
<comment type="caution">
    <text evidence="3">The sequence shown here is derived from an EMBL/GenBank/DDBJ whole genome shotgun (WGS) entry which is preliminary data.</text>
</comment>
<evidence type="ECO:0000313" key="3">
    <source>
        <dbReference type="EMBL" id="CAK5283847.1"/>
    </source>
</evidence>
<evidence type="ECO:0000313" key="2">
    <source>
        <dbReference type="EMBL" id="CAK5283835.1"/>
    </source>
</evidence>
<reference evidence="3" key="1">
    <citation type="submission" date="2023-11" db="EMBL/GenBank/DDBJ databases">
        <authorList>
            <person name="De Vega J J."/>
            <person name="De Vega J J."/>
        </authorList>
    </citation>
    <scope>NUCLEOTIDE SEQUENCE</scope>
</reference>
<keyword evidence="4" id="KW-1185">Reference proteome</keyword>
<feature type="non-terminal residue" evidence="3">
    <location>
        <position position="150"/>
    </location>
</feature>
<proteinExistence type="predicted"/>
<organism evidence="3 4">
    <name type="scientific">Mycena citricolor</name>
    <dbReference type="NCBI Taxonomy" id="2018698"/>
    <lineage>
        <taxon>Eukaryota</taxon>
        <taxon>Fungi</taxon>
        <taxon>Dikarya</taxon>
        <taxon>Basidiomycota</taxon>
        <taxon>Agaricomycotina</taxon>
        <taxon>Agaricomycetes</taxon>
        <taxon>Agaricomycetidae</taxon>
        <taxon>Agaricales</taxon>
        <taxon>Marasmiineae</taxon>
        <taxon>Mycenaceae</taxon>
        <taxon>Mycena</taxon>
    </lineage>
</organism>